<dbReference type="SUPFAM" id="SSF103473">
    <property type="entry name" value="MFS general substrate transporter"/>
    <property type="match status" value="1"/>
</dbReference>
<dbReference type="InterPro" id="IPR047200">
    <property type="entry name" value="MFS_YcaD-like"/>
</dbReference>
<dbReference type="AlphaFoldDB" id="A0A2T3IHR7"/>
<feature type="transmembrane region" description="Helical" evidence="7">
    <location>
        <begin position="196"/>
        <end position="216"/>
    </location>
</feature>
<protein>
    <submittedName>
        <fullName evidence="8">MFS transporter</fullName>
    </submittedName>
</protein>
<evidence type="ECO:0000313" key="8">
    <source>
        <dbReference type="EMBL" id="PSU27884.1"/>
    </source>
</evidence>
<organism evidence="8 9">
    <name type="scientific">Photobacterium aquimaris</name>
    <dbReference type="NCBI Taxonomy" id="512643"/>
    <lineage>
        <taxon>Bacteria</taxon>
        <taxon>Pseudomonadati</taxon>
        <taxon>Pseudomonadota</taxon>
        <taxon>Gammaproteobacteria</taxon>
        <taxon>Vibrionales</taxon>
        <taxon>Vibrionaceae</taxon>
        <taxon>Photobacterium</taxon>
    </lineage>
</organism>
<dbReference type="Proteomes" id="UP000240254">
    <property type="component" value="Unassembled WGS sequence"/>
</dbReference>
<dbReference type="Gene3D" id="1.20.1250.20">
    <property type="entry name" value="MFS general substrate transporter like domains"/>
    <property type="match status" value="2"/>
</dbReference>
<keyword evidence="5 7" id="KW-1133">Transmembrane helix</keyword>
<evidence type="ECO:0000256" key="1">
    <source>
        <dbReference type="ARBA" id="ARBA00004651"/>
    </source>
</evidence>
<dbReference type="OrthoDB" id="9810614at2"/>
<keyword evidence="3" id="KW-1003">Cell membrane</keyword>
<feature type="transmembrane region" description="Helical" evidence="7">
    <location>
        <begin position="87"/>
        <end position="103"/>
    </location>
</feature>
<reference evidence="8 9" key="1">
    <citation type="submission" date="2018-03" db="EMBL/GenBank/DDBJ databases">
        <title>Whole genome sequencing of Histamine producing bacteria.</title>
        <authorList>
            <person name="Butler K."/>
        </authorList>
    </citation>
    <scope>NUCLEOTIDE SEQUENCE [LARGE SCALE GENOMIC DNA]</scope>
    <source>
        <strain evidence="8 9">BS2</strain>
    </source>
</reference>
<feature type="transmembrane region" description="Helical" evidence="7">
    <location>
        <begin position="303"/>
        <end position="320"/>
    </location>
</feature>
<evidence type="ECO:0000256" key="7">
    <source>
        <dbReference type="SAM" id="Phobius"/>
    </source>
</evidence>
<keyword evidence="6 7" id="KW-0472">Membrane</keyword>
<comment type="subcellular location">
    <subcellularLocation>
        <location evidence="1">Cell membrane</location>
        <topology evidence="1">Multi-pass membrane protein</topology>
    </subcellularLocation>
</comment>
<feature type="transmembrane region" description="Helical" evidence="7">
    <location>
        <begin position="274"/>
        <end position="291"/>
    </location>
</feature>
<evidence type="ECO:0000256" key="6">
    <source>
        <dbReference type="ARBA" id="ARBA00023136"/>
    </source>
</evidence>
<evidence type="ECO:0000256" key="2">
    <source>
        <dbReference type="ARBA" id="ARBA00022448"/>
    </source>
</evidence>
<dbReference type="CDD" id="cd17477">
    <property type="entry name" value="MFS_YcaD_like"/>
    <property type="match status" value="1"/>
</dbReference>
<dbReference type="EMBL" id="PYMK01000016">
    <property type="protein sequence ID" value="PSU27884.1"/>
    <property type="molecule type" value="Genomic_DNA"/>
</dbReference>
<comment type="caution">
    <text evidence="8">The sequence shown here is derived from an EMBL/GenBank/DDBJ whole genome shotgun (WGS) entry which is preliminary data.</text>
</comment>
<accession>A0A2T3IHR7</accession>
<dbReference type="InterPro" id="IPR011701">
    <property type="entry name" value="MFS"/>
</dbReference>
<evidence type="ECO:0000256" key="3">
    <source>
        <dbReference type="ARBA" id="ARBA00022475"/>
    </source>
</evidence>
<dbReference type="InterPro" id="IPR036259">
    <property type="entry name" value="MFS_trans_sf"/>
</dbReference>
<feature type="transmembrane region" description="Helical" evidence="7">
    <location>
        <begin position="43"/>
        <end position="67"/>
    </location>
</feature>
<feature type="transmembrane region" description="Helical" evidence="7">
    <location>
        <begin position="357"/>
        <end position="378"/>
    </location>
</feature>
<evidence type="ECO:0000256" key="4">
    <source>
        <dbReference type="ARBA" id="ARBA00022692"/>
    </source>
</evidence>
<dbReference type="GO" id="GO:0005886">
    <property type="term" value="C:plasma membrane"/>
    <property type="evidence" value="ECO:0007669"/>
    <property type="project" value="UniProtKB-SubCell"/>
</dbReference>
<feature type="transmembrane region" description="Helical" evidence="7">
    <location>
        <begin position="237"/>
        <end position="259"/>
    </location>
</feature>
<feature type="transmembrane region" description="Helical" evidence="7">
    <location>
        <begin position="110"/>
        <end position="128"/>
    </location>
</feature>
<evidence type="ECO:0000256" key="5">
    <source>
        <dbReference type="ARBA" id="ARBA00022989"/>
    </source>
</evidence>
<dbReference type="PANTHER" id="PTHR23521:SF2">
    <property type="entry name" value="TRANSPORTER MFS SUPERFAMILY"/>
    <property type="match status" value="1"/>
</dbReference>
<gene>
    <name evidence="8" type="ORF">CTM88_14355</name>
</gene>
<sequence length="419" mass="46467">MSHIYYIYYVKSRKLTQQRPRINKFFLYMEGLMTRITENHLKYTSYNGVLFSLGLFSIGTAFLMSILPFTFKHFGFDKSFVRDLTSIYYLGVLLGVFVTKPIINKLQYKWGILFFICLYLITVTILASYPYISIWLACRFFAGIAVAGIYISCESWLLLVTPKSQQAARLATNTAVLCIGRALGQTGISITGTEGYTPFIAISIMILCSLLPLMVMCKTAPIITKATKINLEIIGKINIQGLFGCLASGLILGSLYGLMPLELHNCGYDQHKTSYFMVSIIIGGILAKPIAKVIQTKLTKPQSIIVFSAVGIAAMLGFQFTENTIILFICSTLFGSAIFALYPIAIAQSTQSLNDELLFANAQIMFFAFSIGAVLSPLFAHPFMSVPHGLLDYFIMIFAAISAYLLIHKAPPEPKVQLA</sequence>
<name>A0A2T3IHR7_9GAMM</name>
<evidence type="ECO:0000313" key="9">
    <source>
        <dbReference type="Proteomes" id="UP000240254"/>
    </source>
</evidence>
<dbReference type="PANTHER" id="PTHR23521">
    <property type="entry name" value="TRANSPORTER MFS SUPERFAMILY"/>
    <property type="match status" value="1"/>
</dbReference>
<feature type="transmembrane region" description="Helical" evidence="7">
    <location>
        <begin position="326"/>
        <end position="345"/>
    </location>
</feature>
<dbReference type="Pfam" id="PF07690">
    <property type="entry name" value="MFS_1"/>
    <property type="match status" value="1"/>
</dbReference>
<proteinExistence type="predicted"/>
<keyword evidence="2" id="KW-0813">Transport</keyword>
<feature type="transmembrane region" description="Helical" evidence="7">
    <location>
        <begin position="390"/>
        <end position="407"/>
    </location>
</feature>
<dbReference type="GO" id="GO:0022857">
    <property type="term" value="F:transmembrane transporter activity"/>
    <property type="evidence" value="ECO:0007669"/>
    <property type="project" value="InterPro"/>
</dbReference>
<keyword evidence="4 7" id="KW-0812">Transmembrane</keyword>